<keyword evidence="3" id="KW-1185">Reference proteome</keyword>
<gene>
    <name evidence="2" type="ORF">E4663_08945</name>
</gene>
<proteinExistence type="predicted"/>
<keyword evidence="1" id="KW-0175">Coiled coil</keyword>
<protein>
    <submittedName>
        <fullName evidence="2">FbpB family small basic protein</fullName>
    </submittedName>
</protein>
<organism evidence="2 3">
    <name type="scientific">Halobacillus salinus</name>
    <dbReference type="NCBI Taxonomy" id="192814"/>
    <lineage>
        <taxon>Bacteria</taxon>
        <taxon>Bacillati</taxon>
        <taxon>Bacillota</taxon>
        <taxon>Bacilli</taxon>
        <taxon>Bacillales</taxon>
        <taxon>Bacillaceae</taxon>
        <taxon>Halobacillus</taxon>
    </lineage>
</organism>
<dbReference type="AlphaFoldDB" id="A0A4Z0H3W2"/>
<reference evidence="2 3" key="1">
    <citation type="journal article" date="2003" name="Int. J. Syst. Evol. Microbiol.">
        <title>Halobacillus salinus sp. nov., isolated from a salt lake on the coast of the East Sea in Korea.</title>
        <authorList>
            <person name="Yoon J.H."/>
            <person name="Kang K.H."/>
            <person name="Park Y.H."/>
        </authorList>
    </citation>
    <scope>NUCLEOTIDE SEQUENCE [LARGE SCALE GENOMIC DNA]</scope>
    <source>
        <strain evidence="2 3">HSL-3</strain>
    </source>
</reference>
<dbReference type="Proteomes" id="UP000297982">
    <property type="component" value="Unassembled WGS sequence"/>
</dbReference>
<dbReference type="InterPro" id="IPR025004">
    <property type="entry name" value="SenN/SenS"/>
</dbReference>
<dbReference type="STRING" id="192814.GCA_900166575_02129"/>
<evidence type="ECO:0000313" key="3">
    <source>
        <dbReference type="Proteomes" id="UP000297982"/>
    </source>
</evidence>
<comment type="caution">
    <text evidence="2">The sequence shown here is derived from an EMBL/GenBank/DDBJ whole genome shotgun (WGS) entry which is preliminary data.</text>
</comment>
<sequence>MRSNRISFENLVDQNKRQLLNDEQALEKIEQEIDEKHAKKSKSESIVN</sequence>
<accession>A0A4Z0H3W2</accession>
<feature type="coiled-coil region" evidence="1">
    <location>
        <begin position="12"/>
        <end position="46"/>
    </location>
</feature>
<name>A0A4Z0H3W2_9BACI</name>
<evidence type="ECO:0000313" key="2">
    <source>
        <dbReference type="EMBL" id="TGB05103.1"/>
    </source>
</evidence>
<evidence type="ECO:0000256" key="1">
    <source>
        <dbReference type="SAM" id="Coils"/>
    </source>
</evidence>
<dbReference type="Pfam" id="PF13040">
    <property type="entry name" value="Fur_reg_FbpB"/>
    <property type="match status" value="1"/>
</dbReference>
<dbReference type="EMBL" id="SRJC01000001">
    <property type="protein sequence ID" value="TGB05103.1"/>
    <property type="molecule type" value="Genomic_DNA"/>
</dbReference>
<dbReference type="RefSeq" id="WP_135327318.1">
    <property type="nucleotide sequence ID" value="NZ_SRJC01000001.1"/>
</dbReference>